<dbReference type="EMBL" id="CAJNDS010002475">
    <property type="protein sequence ID" value="CAE7490661.1"/>
    <property type="molecule type" value="Genomic_DNA"/>
</dbReference>
<dbReference type="GO" id="GO:0008270">
    <property type="term" value="F:zinc ion binding"/>
    <property type="evidence" value="ECO:0007669"/>
    <property type="project" value="UniProtKB-KW"/>
</dbReference>
<dbReference type="PROSITE" id="PS50157">
    <property type="entry name" value="ZINC_FINGER_C2H2_2"/>
    <property type="match status" value="1"/>
</dbReference>
<gene>
    <name evidence="4" type="primary">Armc2</name>
    <name evidence="4" type="ORF">SNAT2548_LOCUS27511</name>
</gene>
<accession>A0A812SUZ9</accession>
<feature type="compositionally biased region" description="Basic and acidic residues" evidence="2">
    <location>
        <begin position="129"/>
        <end position="144"/>
    </location>
</feature>
<evidence type="ECO:0000256" key="2">
    <source>
        <dbReference type="SAM" id="MobiDB-lite"/>
    </source>
</evidence>
<dbReference type="InterPro" id="IPR013087">
    <property type="entry name" value="Znf_C2H2_type"/>
</dbReference>
<reference evidence="4" key="1">
    <citation type="submission" date="2021-02" db="EMBL/GenBank/DDBJ databases">
        <authorList>
            <person name="Dougan E. K."/>
            <person name="Rhodes N."/>
            <person name="Thang M."/>
            <person name="Chan C."/>
        </authorList>
    </citation>
    <scope>NUCLEOTIDE SEQUENCE</scope>
</reference>
<name>A0A812SUZ9_9DINO</name>
<keyword evidence="1" id="KW-0479">Metal-binding</keyword>
<feature type="domain" description="C2H2-type" evidence="3">
    <location>
        <begin position="112"/>
        <end position="142"/>
    </location>
</feature>
<evidence type="ECO:0000313" key="4">
    <source>
        <dbReference type="EMBL" id="CAE7490661.1"/>
    </source>
</evidence>
<comment type="caution">
    <text evidence="4">The sequence shown here is derived from an EMBL/GenBank/DDBJ whole genome shotgun (WGS) entry which is preliminary data.</text>
</comment>
<keyword evidence="1" id="KW-0862">Zinc</keyword>
<dbReference type="Proteomes" id="UP000604046">
    <property type="component" value="Unassembled WGS sequence"/>
</dbReference>
<dbReference type="OrthoDB" id="432403at2759"/>
<organism evidence="4 5">
    <name type="scientific">Symbiodinium natans</name>
    <dbReference type="NCBI Taxonomy" id="878477"/>
    <lineage>
        <taxon>Eukaryota</taxon>
        <taxon>Sar</taxon>
        <taxon>Alveolata</taxon>
        <taxon>Dinophyceae</taxon>
        <taxon>Suessiales</taxon>
        <taxon>Symbiodiniaceae</taxon>
        <taxon>Symbiodinium</taxon>
    </lineage>
</organism>
<evidence type="ECO:0000259" key="3">
    <source>
        <dbReference type="PROSITE" id="PS50157"/>
    </source>
</evidence>
<dbReference type="AlphaFoldDB" id="A0A812SUZ9"/>
<feature type="region of interest" description="Disordered" evidence="2">
    <location>
        <begin position="121"/>
        <end position="144"/>
    </location>
</feature>
<dbReference type="Gene3D" id="3.30.160.60">
    <property type="entry name" value="Classic Zinc Finger"/>
    <property type="match status" value="1"/>
</dbReference>
<evidence type="ECO:0000256" key="1">
    <source>
        <dbReference type="PROSITE-ProRule" id="PRU00042"/>
    </source>
</evidence>
<dbReference type="PROSITE" id="PS00028">
    <property type="entry name" value="ZINC_FINGER_C2H2_1"/>
    <property type="match status" value="1"/>
</dbReference>
<proteinExistence type="predicted"/>
<keyword evidence="1" id="KW-0863">Zinc-finger</keyword>
<keyword evidence="5" id="KW-1185">Reference proteome</keyword>
<protein>
    <submittedName>
        <fullName evidence="4">Armc2 protein</fullName>
    </submittedName>
</protein>
<evidence type="ECO:0000313" key="5">
    <source>
        <dbReference type="Proteomes" id="UP000604046"/>
    </source>
</evidence>
<sequence>MHAAPDRVYSCSREASEGGLLGDAPADDPLLQLVAVKVLTNLSLDHRATWTAPDIEAVRSALAQTIAESKELADVSERQQLLELSQQLLGRLPQSEAEASPTDSTAATKDWFFCTAPGCGRRFGSQEKLSAHVERRHTERNAGG</sequence>